<dbReference type="GO" id="GO:0008270">
    <property type="term" value="F:zinc ion binding"/>
    <property type="evidence" value="ECO:0007669"/>
    <property type="project" value="UniProtKB-KW"/>
</dbReference>
<name>A0A0B2VRM6_TOXCA</name>
<dbReference type="InterPro" id="IPR013087">
    <property type="entry name" value="Znf_C2H2_type"/>
</dbReference>
<keyword evidence="2" id="KW-0677">Repeat</keyword>
<keyword evidence="4" id="KW-0862">Zinc</keyword>
<dbReference type="SMART" id="SM00355">
    <property type="entry name" value="ZnF_C2H2"/>
    <property type="match status" value="6"/>
</dbReference>
<sequence length="684" mass="76503">MASLRALLSSTPGPMISVKHEPGEMTSVPKIRVTKRAAFEEWHTKKFLAASDGHSQILHHDENRPTELIKRLRGDHNHESNSFLSTCSAASPSETSSGFQAEQFVCLRSTATKCKDTSSGIVNRVLPVAPIVDAETIQRNLTLCFQMLAPEQINRATTTGPVETSDSSGGRLNLSPSMVWKPSTSCTYENSRIHQQCTPAGTAEKRNAGSEALCNGTARKLTAPKLSRHNDAAYYPNIQCILCKEWVCSRNRYMHIESHLQYRPYKCSVCGYDNRKEIFINLHIKKAHGGAATIEYKPDPELEHRAWFMAEQCLQHTRDVLQKAQEHIEGAQDQTPSALFQDVCDGTISELRDKFDEEFISKYASQYRPKLYNSQRAEKSLVIEDSLKMGIVPDFTDVFSREVQCRVCDGFVIGHAGVMEEHTRSHLPQPSYRCSINGCSLEHSSKNFLTRHMKEVHKYRRNPLDITQLAPSLKRQFNELASRCFPGHFSSDGVLCRASSRRTLVSRSSSLRTSDEAEGAFCDRRALSTSGLPVSLVSHIFPSSSSTSHGSQQTRTQCSTLSSLLSLAPSCFIPQARVSSIAQSGPMKKSCNFCQETFEDDYMELYRHAKQHLNVMPYECSECKLGGVDREQLLAHTASQHSFGATLVDRMNDALSRQCRVLFAACFPGVTLQPELHDHIEKIV</sequence>
<keyword evidence="1" id="KW-0479">Metal-binding</keyword>
<evidence type="ECO:0000313" key="8">
    <source>
        <dbReference type="Proteomes" id="UP000031036"/>
    </source>
</evidence>
<keyword evidence="3 5" id="KW-0863">Zinc-finger</keyword>
<dbReference type="EMBL" id="JPKZ01001028">
    <property type="protein sequence ID" value="KHN84263.1"/>
    <property type="molecule type" value="Genomic_DNA"/>
</dbReference>
<dbReference type="OMA" id="RASHKSY"/>
<evidence type="ECO:0000256" key="4">
    <source>
        <dbReference type="ARBA" id="ARBA00022833"/>
    </source>
</evidence>
<dbReference type="OrthoDB" id="5920133at2759"/>
<dbReference type="PROSITE" id="PS50157">
    <property type="entry name" value="ZINC_FINGER_C2H2_2"/>
    <property type="match status" value="1"/>
</dbReference>
<dbReference type="PANTHER" id="PTHR24403:SF67">
    <property type="entry name" value="FI01116P-RELATED"/>
    <property type="match status" value="1"/>
</dbReference>
<evidence type="ECO:0000313" key="7">
    <source>
        <dbReference type="EMBL" id="KHN84263.1"/>
    </source>
</evidence>
<evidence type="ECO:0000256" key="1">
    <source>
        <dbReference type="ARBA" id="ARBA00022723"/>
    </source>
</evidence>
<keyword evidence="8" id="KW-1185">Reference proteome</keyword>
<evidence type="ECO:0000256" key="2">
    <source>
        <dbReference type="ARBA" id="ARBA00022737"/>
    </source>
</evidence>
<dbReference type="GO" id="GO:0005634">
    <property type="term" value="C:nucleus"/>
    <property type="evidence" value="ECO:0007669"/>
    <property type="project" value="TreeGrafter"/>
</dbReference>
<dbReference type="InterPro" id="IPR050688">
    <property type="entry name" value="Zinc_finger/UBP_domain"/>
</dbReference>
<protein>
    <submittedName>
        <fullName evidence="7">Putative zinc finger protein R05D3.3</fullName>
    </submittedName>
</protein>
<organism evidence="7 8">
    <name type="scientific">Toxocara canis</name>
    <name type="common">Canine roundworm</name>
    <dbReference type="NCBI Taxonomy" id="6265"/>
    <lineage>
        <taxon>Eukaryota</taxon>
        <taxon>Metazoa</taxon>
        <taxon>Ecdysozoa</taxon>
        <taxon>Nematoda</taxon>
        <taxon>Chromadorea</taxon>
        <taxon>Rhabditida</taxon>
        <taxon>Spirurina</taxon>
        <taxon>Ascaridomorpha</taxon>
        <taxon>Ascaridoidea</taxon>
        <taxon>Toxocaridae</taxon>
        <taxon>Toxocara</taxon>
    </lineage>
</organism>
<evidence type="ECO:0000256" key="5">
    <source>
        <dbReference type="PROSITE-ProRule" id="PRU00042"/>
    </source>
</evidence>
<comment type="caution">
    <text evidence="7">The sequence shown here is derived from an EMBL/GenBank/DDBJ whole genome shotgun (WGS) entry which is preliminary data.</text>
</comment>
<reference evidence="7 8" key="1">
    <citation type="submission" date="2014-11" db="EMBL/GenBank/DDBJ databases">
        <title>Genetic blueprint of the zoonotic pathogen Toxocara canis.</title>
        <authorList>
            <person name="Zhu X.-Q."/>
            <person name="Korhonen P.K."/>
            <person name="Cai H."/>
            <person name="Young N.D."/>
            <person name="Nejsum P."/>
            <person name="von Samson-Himmelstjerna G."/>
            <person name="Boag P.R."/>
            <person name="Tan P."/>
            <person name="Li Q."/>
            <person name="Min J."/>
            <person name="Yang Y."/>
            <person name="Wang X."/>
            <person name="Fang X."/>
            <person name="Hall R.S."/>
            <person name="Hofmann A."/>
            <person name="Sternberg P.W."/>
            <person name="Jex A.R."/>
            <person name="Gasser R.B."/>
        </authorList>
    </citation>
    <scope>NUCLEOTIDE SEQUENCE [LARGE SCALE GENOMIC DNA]</scope>
    <source>
        <strain evidence="7">PN_DK_2014</strain>
    </source>
</reference>
<evidence type="ECO:0000259" key="6">
    <source>
        <dbReference type="PROSITE" id="PS50157"/>
    </source>
</evidence>
<feature type="domain" description="C2H2-type" evidence="6">
    <location>
        <begin position="432"/>
        <end position="462"/>
    </location>
</feature>
<proteinExistence type="predicted"/>
<dbReference type="PANTHER" id="PTHR24403">
    <property type="entry name" value="ZINC FINGER PROTEIN"/>
    <property type="match status" value="1"/>
</dbReference>
<dbReference type="GO" id="GO:0010468">
    <property type="term" value="P:regulation of gene expression"/>
    <property type="evidence" value="ECO:0007669"/>
    <property type="project" value="TreeGrafter"/>
</dbReference>
<dbReference type="STRING" id="6265.A0A0B2VRM6"/>
<dbReference type="AlphaFoldDB" id="A0A0B2VRM6"/>
<accession>A0A0B2VRM6</accession>
<dbReference type="Gene3D" id="3.30.160.60">
    <property type="entry name" value="Classic Zinc Finger"/>
    <property type="match status" value="2"/>
</dbReference>
<dbReference type="Proteomes" id="UP000031036">
    <property type="component" value="Unassembled WGS sequence"/>
</dbReference>
<gene>
    <name evidence="7" type="primary">R05D3.3</name>
    <name evidence="7" type="ORF">Tcan_05627</name>
</gene>
<evidence type="ECO:0000256" key="3">
    <source>
        <dbReference type="ARBA" id="ARBA00022771"/>
    </source>
</evidence>